<dbReference type="OrthoDB" id="77806at2759"/>
<evidence type="ECO:0000313" key="3">
    <source>
        <dbReference type="Proteomes" id="UP000481153"/>
    </source>
</evidence>
<sequence>MEESRRDNNQVAAATAERGLCLYPSATCTNERDIKKNGKPHTLCAFHRAKHNQHQRKFDAKKKNRFTPYDAPSLATPPPPPPRVPGDIRQELRQIFWKRVHIREPTPTSQTISTSDNNQMDEAKLPLPPLKVMLERCATQPKSSDEHG</sequence>
<evidence type="ECO:0008006" key="4">
    <source>
        <dbReference type="Google" id="ProtNLM"/>
    </source>
</evidence>
<feature type="compositionally biased region" description="Pro residues" evidence="1">
    <location>
        <begin position="75"/>
        <end position="84"/>
    </location>
</feature>
<reference evidence="2 3" key="1">
    <citation type="submission" date="2019-07" db="EMBL/GenBank/DDBJ databases">
        <title>Genomics analysis of Aphanomyces spp. identifies a new class of oomycete effector associated with host adaptation.</title>
        <authorList>
            <person name="Gaulin E."/>
        </authorList>
    </citation>
    <scope>NUCLEOTIDE SEQUENCE [LARGE SCALE GENOMIC DNA]</scope>
    <source>
        <strain evidence="2 3">ATCC 201684</strain>
    </source>
</reference>
<feature type="compositionally biased region" description="Basic residues" evidence="1">
    <location>
        <begin position="49"/>
        <end position="65"/>
    </location>
</feature>
<dbReference type="VEuPathDB" id="FungiDB:AeMF1_006684"/>
<proteinExistence type="predicted"/>
<dbReference type="AlphaFoldDB" id="A0A6G0WB85"/>
<organism evidence="2 3">
    <name type="scientific">Aphanomyces euteiches</name>
    <dbReference type="NCBI Taxonomy" id="100861"/>
    <lineage>
        <taxon>Eukaryota</taxon>
        <taxon>Sar</taxon>
        <taxon>Stramenopiles</taxon>
        <taxon>Oomycota</taxon>
        <taxon>Saprolegniomycetes</taxon>
        <taxon>Saprolegniales</taxon>
        <taxon>Verrucalvaceae</taxon>
        <taxon>Aphanomyces</taxon>
    </lineage>
</organism>
<evidence type="ECO:0000256" key="1">
    <source>
        <dbReference type="SAM" id="MobiDB-lite"/>
    </source>
</evidence>
<dbReference type="Proteomes" id="UP000481153">
    <property type="component" value="Unassembled WGS sequence"/>
</dbReference>
<name>A0A6G0WB85_9STRA</name>
<gene>
    <name evidence="2" type="ORF">Ae201684_017347</name>
</gene>
<dbReference type="EMBL" id="VJMJ01000294">
    <property type="protein sequence ID" value="KAF0723853.1"/>
    <property type="molecule type" value="Genomic_DNA"/>
</dbReference>
<feature type="compositionally biased region" description="Polar residues" evidence="1">
    <location>
        <begin position="106"/>
        <end position="120"/>
    </location>
</feature>
<protein>
    <recommendedName>
        <fullName evidence="4">Potential DNA-binding domain-containing protein</fullName>
    </recommendedName>
</protein>
<comment type="caution">
    <text evidence="2">The sequence shown here is derived from an EMBL/GenBank/DDBJ whole genome shotgun (WGS) entry which is preliminary data.</text>
</comment>
<accession>A0A6G0WB85</accession>
<keyword evidence="3" id="KW-1185">Reference proteome</keyword>
<feature type="region of interest" description="Disordered" evidence="1">
    <location>
        <begin position="49"/>
        <end position="87"/>
    </location>
</feature>
<evidence type="ECO:0000313" key="2">
    <source>
        <dbReference type="EMBL" id="KAF0723853.1"/>
    </source>
</evidence>
<feature type="region of interest" description="Disordered" evidence="1">
    <location>
        <begin position="103"/>
        <end position="125"/>
    </location>
</feature>